<name>A0A521FV89_9RHOB</name>
<reference evidence="1 2" key="1">
    <citation type="submission" date="2017-05" db="EMBL/GenBank/DDBJ databases">
        <authorList>
            <person name="Varghese N."/>
            <person name="Submissions S."/>
        </authorList>
    </citation>
    <scope>NUCLEOTIDE SEQUENCE [LARGE SCALE GENOMIC DNA]</scope>
    <source>
        <strain evidence="1 2">DSM 100094</strain>
    </source>
</reference>
<accession>A0A521FV89</accession>
<dbReference type="AlphaFoldDB" id="A0A521FV89"/>
<dbReference type="EMBL" id="FXTK01000061">
    <property type="protein sequence ID" value="SMP00119.1"/>
    <property type="molecule type" value="Genomic_DNA"/>
</dbReference>
<evidence type="ECO:0000313" key="1">
    <source>
        <dbReference type="EMBL" id="SMP00119.1"/>
    </source>
</evidence>
<dbReference type="RefSeq" id="WP_246098836.1">
    <property type="nucleotide sequence ID" value="NZ_FXTK01000061.1"/>
</dbReference>
<dbReference type="Proteomes" id="UP000319014">
    <property type="component" value="Unassembled WGS sequence"/>
</dbReference>
<evidence type="ECO:0000313" key="2">
    <source>
        <dbReference type="Proteomes" id="UP000319014"/>
    </source>
</evidence>
<protein>
    <submittedName>
        <fullName evidence="1">Uncharacterized protein</fullName>
    </submittedName>
</protein>
<sequence length="134" mass="15166">MERLTVSNDRRIPSDVVTIAGLQEVLDQGWQLHVICQQDPELRGYQWYGSWYLVAVSPDQDEFVVLVTARDHARERQRAKKEGREERRKPGDIAYREIKTAIGVTSLLMELGFKVSAYPIRAGESLALPAAGRA</sequence>
<proteinExistence type="predicted"/>
<keyword evidence="2" id="KW-1185">Reference proteome</keyword>
<organism evidence="1 2">
    <name type="scientific">Paracoccus laeviglucosivorans</name>
    <dbReference type="NCBI Taxonomy" id="1197861"/>
    <lineage>
        <taxon>Bacteria</taxon>
        <taxon>Pseudomonadati</taxon>
        <taxon>Pseudomonadota</taxon>
        <taxon>Alphaproteobacteria</taxon>
        <taxon>Rhodobacterales</taxon>
        <taxon>Paracoccaceae</taxon>
        <taxon>Paracoccus</taxon>
    </lineage>
</organism>
<gene>
    <name evidence="1" type="ORF">SAMN06265221_1615</name>
</gene>